<dbReference type="SUPFAM" id="SSF55961">
    <property type="entry name" value="Bet v1-like"/>
    <property type="match status" value="1"/>
</dbReference>
<name>A0A160TB16_9ZZZZ</name>
<organism evidence="1">
    <name type="scientific">hydrothermal vent metagenome</name>
    <dbReference type="NCBI Taxonomy" id="652676"/>
    <lineage>
        <taxon>unclassified sequences</taxon>
        <taxon>metagenomes</taxon>
        <taxon>ecological metagenomes</taxon>
    </lineage>
</organism>
<evidence type="ECO:0000313" key="1">
    <source>
        <dbReference type="EMBL" id="CUS40951.1"/>
    </source>
</evidence>
<reference evidence="1" key="1">
    <citation type="submission" date="2015-10" db="EMBL/GenBank/DDBJ databases">
        <authorList>
            <person name="Gilbert D.G."/>
        </authorList>
    </citation>
    <scope>NUCLEOTIDE SEQUENCE</scope>
</reference>
<proteinExistence type="predicted"/>
<sequence>MRSLFLTTITLITALTFSLTASSSDVKTTIINDNIPWKAGKVGDDIGEVSTWRRKVEGADVQQFRGEIIIPQPALHVLLTLENSDDLSDWVFHCQKSDRALNQYVYMEYSGIWPVADRYVTLINKMSIKDGVINIQSTNVPDVVPAPKGMVQISEFNNLFEVTPLPNGNTKIRFTTFVDLSGGLPSWIANMVSKSAPKVTLRNMRDLLEDKHWDYSNASIDDLTSSFDPIRDELKNLLSKPTAAE</sequence>
<dbReference type="Gene3D" id="3.30.530.20">
    <property type="match status" value="1"/>
</dbReference>
<dbReference type="InterPro" id="IPR023393">
    <property type="entry name" value="START-like_dom_sf"/>
</dbReference>
<dbReference type="GO" id="GO:0008233">
    <property type="term" value="F:peptidase activity"/>
    <property type="evidence" value="ECO:0007669"/>
    <property type="project" value="UniProtKB-KW"/>
</dbReference>
<gene>
    <name evidence="1" type="ORF">MGWOODY_Tha1602</name>
</gene>
<protein>
    <submittedName>
        <fullName evidence="1">Collagenase and related proteases</fullName>
    </submittedName>
</protein>
<accession>A0A160TB16</accession>
<keyword evidence="1" id="KW-0378">Hydrolase</keyword>
<keyword evidence="1" id="KW-0645">Protease</keyword>
<dbReference type="EMBL" id="CZQC01000029">
    <property type="protein sequence ID" value="CUS40951.1"/>
    <property type="molecule type" value="Genomic_DNA"/>
</dbReference>
<dbReference type="AlphaFoldDB" id="A0A160TB16"/>
<dbReference type="GO" id="GO:0006508">
    <property type="term" value="P:proteolysis"/>
    <property type="evidence" value="ECO:0007669"/>
    <property type="project" value="UniProtKB-KW"/>
</dbReference>